<feature type="non-terminal residue" evidence="1">
    <location>
        <position position="58"/>
    </location>
</feature>
<keyword evidence="2" id="KW-1185">Reference proteome</keyword>
<dbReference type="Proteomes" id="UP001431783">
    <property type="component" value="Unassembled WGS sequence"/>
</dbReference>
<accession>A0AAW1TW01</accession>
<gene>
    <name evidence="1" type="ORF">WA026_018008</name>
</gene>
<name>A0AAW1TW01_9CUCU</name>
<comment type="caution">
    <text evidence="1">The sequence shown here is derived from an EMBL/GenBank/DDBJ whole genome shotgun (WGS) entry which is preliminary data.</text>
</comment>
<organism evidence="1 2">
    <name type="scientific">Henosepilachna vigintioctopunctata</name>
    <dbReference type="NCBI Taxonomy" id="420089"/>
    <lineage>
        <taxon>Eukaryota</taxon>
        <taxon>Metazoa</taxon>
        <taxon>Ecdysozoa</taxon>
        <taxon>Arthropoda</taxon>
        <taxon>Hexapoda</taxon>
        <taxon>Insecta</taxon>
        <taxon>Pterygota</taxon>
        <taxon>Neoptera</taxon>
        <taxon>Endopterygota</taxon>
        <taxon>Coleoptera</taxon>
        <taxon>Polyphaga</taxon>
        <taxon>Cucujiformia</taxon>
        <taxon>Coccinelloidea</taxon>
        <taxon>Coccinellidae</taxon>
        <taxon>Epilachninae</taxon>
        <taxon>Epilachnini</taxon>
        <taxon>Henosepilachna</taxon>
    </lineage>
</organism>
<proteinExistence type="predicted"/>
<evidence type="ECO:0000313" key="1">
    <source>
        <dbReference type="EMBL" id="KAK9872544.1"/>
    </source>
</evidence>
<evidence type="ECO:0000313" key="2">
    <source>
        <dbReference type="Proteomes" id="UP001431783"/>
    </source>
</evidence>
<dbReference type="EMBL" id="JARQZJ010000011">
    <property type="protein sequence ID" value="KAK9872544.1"/>
    <property type="molecule type" value="Genomic_DNA"/>
</dbReference>
<protein>
    <submittedName>
        <fullName evidence="1">Uncharacterized protein</fullName>
    </submittedName>
</protein>
<dbReference type="AlphaFoldDB" id="A0AAW1TW01"/>
<reference evidence="1 2" key="1">
    <citation type="submission" date="2023-03" db="EMBL/GenBank/DDBJ databases">
        <title>Genome insight into feeding habits of ladybird beetles.</title>
        <authorList>
            <person name="Li H.-S."/>
            <person name="Huang Y.-H."/>
            <person name="Pang H."/>
        </authorList>
    </citation>
    <scope>NUCLEOTIDE SEQUENCE [LARGE SCALE GENOMIC DNA]</scope>
    <source>
        <strain evidence="1">SYSU_2023b</strain>
        <tissue evidence="1">Whole body</tissue>
    </source>
</reference>
<sequence length="58" mass="6599">MATGDMIETITEVHETSFNNFKDKDTVVNNEHSLEAREKDNTLNAKTTFHDVSICTRV</sequence>